<protein>
    <submittedName>
        <fullName evidence="1">Uncharacterized protein</fullName>
    </submittedName>
</protein>
<dbReference type="Proteomes" id="UP001642484">
    <property type="component" value="Unassembled WGS sequence"/>
</dbReference>
<dbReference type="EMBL" id="CAXAMN010011270">
    <property type="protein sequence ID" value="CAK9034856.1"/>
    <property type="molecule type" value="Genomic_DNA"/>
</dbReference>
<keyword evidence="2" id="KW-1185">Reference proteome</keyword>
<comment type="caution">
    <text evidence="1">The sequence shown here is derived from an EMBL/GenBank/DDBJ whole genome shotgun (WGS) entry which is preliminary data.</text>
</comment>
<accession>A0ABP0L6S4</accession>
<evidence type="ECO:0000313" key="1">
    <source>
        <dbReference type="EMBL" id="CAK9034856.1"/>
    </source>
</evidence>
<reference evidence="1 2" key="1">
    <citation type="submission" date="2024-02" db="EMBL/GenBank/DDBJ databases">
        <authorList>
            <person name="Chen Y."/>
            <person name="Shah S."/>
            <person name="Dougan E. K."/>
            <person name="Thang M."/>
            <person name="Chan C."/>
        </authorList>
    </citation>
    <scope>NUCLEOTIDE SEQUENCE [LARGE SCALE GENOMIC DNA]</scope>
</reference>
<sequence length="133" mass="15026">MWRAISAATWRTSRAVRARFCGLPWAPYTAWLQSSLLKNSLRSLRLLQVLKGPISCKACLSEVTSHVGDLYWHSILYIVRTDLSPPNLRSKSEKCLYKLTSLMPSYHVPQLALGDSQVHAIEVAVSSLWSRRA</sequence>
<name>A0ABP0L6S4_9DINO</name>
<proteinExistence type="predicted"/>
<evidence type="ECO:0000313" key="2">
    <source>
        <dbReference type="Proteomes" id="UP001642484"/>
    </source>
</evidence>
<gene>
    <name evidence="1" type="ORF">CCMP2556_LOCUS19677</name>
</gene>
<organism evidence="1 2">
    <name type="scientific">Durusdinium trenchii</name>
    <dbReference type="NCBI Taxonomy" id="1381693"/>
    <lineage>
        <taxon>Eukaryota</taxon>
        <taxon>Sar</taxon>
        <taxon>Alveolata</taxon>
        <taxon>Dinophyceae</taxon>
        <taxon>Suessiales</taxon>
        <taxon>Symbiodiniaceae</taxon>
        <taxon>Durusdinium</taxon>
    </lineage>
</organism>